<dbReference type="GO" id="GO:0004722">
    <property type="term" value="F:protein serine/threonine phosphatase activity"/>
    <property type="evidence" value="ECO:0000318"/>
    <property type="project" value="GO_Central"/>
</dbReference>
<reference evidence="5" key="1">
    <citation type="journal article" date="2008" name="Nat. Genet.">
        <title>The Pristionchus pacificus genome provides a unique perspective on nematode lifestyle and parasitism.</title>
        <authorList>
            <person name="Dieterich C."/>
            <person name="Clifton S.W."/>
            <person name="Schuster L.N."/>
            <person name="Chinwalla A."/>
            <person name="Delehaunty K."/>
            <person name="Dinkelacker I."/>
            <person name="Fulton L."/>
            <person name="Fulton R."/>
            <person name="Godfrey J."/>
            <person name="Minx P."/>
            <person name="Mitreva M."/>
            <person name="Roeseler W."/>
            <person name="Tian H."/>
            <person name="Witte H."/>
            <person name="Yang S.P."/>
            <person name="Wilson R.K."/>
            <person name="Sommer R.J."/>
        </authorList>
    </citation>
    <scope>NUCLEOTIDE SEQUENCE [LARGE SCALE GENOMIC DNA]</scope>
    <source>
        <strain evidence="5">PS312</strain>
    </source>
</reference>
<accession>A0A2A6C1D0</accession>
<feature type="compositionally biased region" description="Basic and acidic residues" evidence="1">
    <location>
        <begin position="355"/>
        <end position="368"/>
    </location>
</feature>
<feature type="compositionally biased region" description="Basic and acidic residues" evidence="1">
    <location>
        <begin position="769"/>
        <end position="798"/>
    </location>
</feature>
<name>A0A2A6C1D0_PRIPA</name>
<evidence type="ECO:0000256" key="2">
    <source>
        <dbReference type="SAM" id="Phobius"/>
    </source>
</evidence>
<evidence type="ECO:0000313" key="4">
    <source>
        <dbReference type="EnsemblMetazoa" id="PPA09531.1"/>
    </source>
</evidence>
<dbReference type="InterPro" id="IPR004843">
    <property type="entry name" value="Calcineurin-like_PHP"/>
</dbReference>
<dbReference type="EnsemblMetazoa" id="PPA09531.1">
    <property type="protein sequence ID" value="PPA09531.1"/>
    <property type="gene ID" value="WBGene00099085"/>
</dbReference>
<keyword evidence="5" id="KW-1185">Reference proteome</keyword>
<feature type="region of interest" description="Disordered" evidence="1">
    <location>
        <begin position="314"/>
        <end position="368"/>
    </location>
</feature>
<dbReference type="PANTHER" id="PTHR11668:SF491">
    <property type="entry name" value="SERINE_THREONINE-PROTEIN PHOSPHATASE"/>
    <property type="match status" value="1"/>
</dbReference>
<organism evidence="4 5">
    <name type="scientific">Pristionchus pacificus</name>
    <name type="common">Parasitic nematode worm</name>
    <dbReference type="NCBI Taxonomy" id="54126"/>
    <lineage>
        <taxon>Eukaryota</taxon>
        <taxon>Metazoa</taxon>
        <taxon>Ecdysozoa</taxon>
        <taxon>Nematoda</taxon>
        <taxon>Chromadorea</taxon>
        <taxon>Rhabditida</taxon>
        <taxon>Rhabditina</taxon>
        <taxon>Diplogasteromorpha</taxon>
        <taxon>Diplogasteroidea</taxon>
        <taxon>Neodiplogasteridae</taxon>
        <taxon>Pristionchus</taxon>
    </lineage>
</organism>
<dbReference type="Gene3D" id="3.60.21.10">
    <property type="match status" value="1"/>
</dbReference>
<keyword evidence="2" id="KW-0472">Membrane</keyword>
<dbReference type="PRINTS" id="PR00114">
    <property type="entry name" value="STPHPHTASE"/>
</dbReference>
<evidence type="ECO:0000256" key="3">
    <source>
        <dbReference type="SAM" id="SignalP"/>
    </source>
</evidence>
<dbReference type="Proteomes" id="UP000005239">
    <property type="component" value="Unassembled WGS sequence"/>
</dbReference>
<keyword evidence="2" id="KW-1133">Transmembrane helix</keyword>
<feature type="transmembrane region" description="Helical" evidence="2">
    <location>
        <begin position="281"/>
        <end position="304"/>
    </location>
</feature>
<evidence type="ECO:0000313" key="5">
    <source>
        <dbReference type="Proteomes" id="UP000005239"/>
    </source>
</evidence>
<evidence type="ECO:0000256" key="1">
    <source>
        <dbReference type="SAM" id="MobiDB-lite"/>
    </source>
</evidence>
<dbReference type="InterPro" id="IPR006186">
    <property type="entry name" value="Ser/Thr-sp_prot-phosphatase"/>
</dbReference>
<dbReference type="GO" id="GO:0005634">
    <property type="term" value="C:nucleus"/>
    <property type="evidence" value="ECO:0000318"/>
    <property type="project" value="GO_Central"/>
</dbReference>
<gene>
    <name evidence="4" type="primary">WBGene00099085</name>
</gene>
<dbReference type="InterPro" id="IPR029052">
    <property type="entry name" value="Metallo-depent_PP-like"/>
</dbReference>
<dbReference type="CDD" id="cd00144">
    <property type="entry name" value="MPP_PPP_family"/>
    <property type="match status" value="1"/>
</dbReference>
<feature type="region of interest" description="Disordered" evidence="1">
    <location>
        <begin position="659"/>
        <end position="690"/>
    </location>
</feature>
<feature type="compositionally biased region" description="Basic residues" evidence="1">
    <location>
        <begin position="316"/>
        <end position="340"/>
    </location>
</feature>
<protein>
    <submittedName>
        <fullName evidence="4">Calcineurin-like phosphoesterase</fullName>
    </submittedName>
</protein>
<dbReference type="PANTHER" id="PTHR11668">
    <property type="entry name" value="SERINE/THREONINE PROTEIN PHOSPHATASE"/>
    <property type="match status" value="1"/>
</dbReference>
<feature type="compositionally biased region" description="Polar residues" evidence="1">
    <location>
        <begin position="247"/>
        <end position="256"/>
    </location>
</feature>
<dbReference type="AlphaFoldDB" id="A0A2A6C1D0"/>
<feature type="compositionally biased region" description="Basic and acidic residues" evidence="1">
    <location>
        <begin position="258"/>
        <end position="271"/>
    </location>
</feature>
<keyword evidence="3" id="KW-0732">Signal</keyword>
<dbReference type="GO" id="GO:0005737">
    <property type="term" value="C:cytoplasm"/>
    <property type="evidence" value="ECO:0000318"/>
    <property type="project" value="GO_Central"/>
</dbReference>
<dbReference type="SMART" id="SM00156">
    <property type="entry name" value="PP2Ac"/>
    <property type="match status" value="1"/>
</dbReference>
<dbReference type="SUPFAM" id="SSF56300">
    <property type="entry name" value="Metallo-dependent phosphatases"/>
    <property type="match status" value="1"/>
</dbReference>
<sequence length="1201" mass="134933">MPPLLLLLLLLLFALLPLATTLQDCQVHTVCLHIVTCYDDSTRNPVERRILPNVRVAAQHLSRAVEKISDGDNCKGIGVISTLAIFIILFIELLDVTKRSPIEAYGRTTYSFQLEHPNKKRFQAFIGTPISFKPSKLPFIYKLKGDLIEMKLFLKHLKDNLACDVDLVKDACHENKECYNQRSLSKLHIARGASPDDLPIDFPGAFEIRCFESPPTTTTTLATTTTTPTSSAPNETVAEHPDPFHQTAGNGSTSAPDTEPRVEGKGKSEEDKTTKLLGNKWLWIGIAIAFLAIVAISNVIGCLLCRRKQGGESKASVKKVVKRNHREKSPKRNKKKKSAKQKKDDESSSAQPESSESKAEAPEKTVERKPLMQKSLHVCLHIVSCYDDSELKPGDIRLFPKATVISHDVSRAIEYKRSSCEGIGVISTMAIVSSFSSLNVSFETDLRYAEILIGKPEDPNYLRFHTGNDSRVKINGLESVLEVNKRAPIEAYGRTTYSFQLEHPNKKRFQAFIGEPIIFKVYKDDPRAYDLKDQSIEMDKFLKKLKDNLACDFSLVHNGCNDYWHCRYAPLISGHSVSCEPPNTLQYGGRRGAGWQPIVSVLCRDQQWIVTVNRTMTIPHRDNLFVVCNEPQIPTTTASTTTVRPGILCLAALNTSTPSTANETMTKQPDAIHQTAGKNSSPAAPNPQRVVQCKESGVKETELILGNKWMWIGIAAAFLAIIAIGNVIGCILCRRKQGGESKASVKKVEKRNHREKSPKRNKKKKSAKEKRDDESSSNHSESSESKVEAPEKTIERKPLMQKSLHPTVSSDATEMHLDRLKTEVFEVTFTEEDWADRRNMARGPLYVLIKKLVERKQRFLLSYNDVVGLCNRVLSKLKEENCLVEVDSLLPHTVVGDLHGMIDSTAIAYKHFTRDGDMNVFTPTRRFIALGNYLDGPNPVLVLILLFAMKIRCTKAVILLRGNQENRADNAVNKLREELGRMFVQEQADELFERFNEVFDHLPLACLIGGKVLCVHGGISPVLHSLDDIRNIPKPLKNPNTHRLACDLLWADPMLRLQGFIPNSARGRSVYFGEDVLGETLQKLGVCRMLRGHEVMYKGAVDCFGARVITVTSATNYHRENYGGILLVDENCHVVFDAALMPSNKEYDKTDYRKYDHLHNHAVYRGSVGDHVVIPMERREESTREELNETRGYFIIEMPNF</sequence>
<dbReference type="Pfam" id="PF00149">
    <property type="entry name" value="Metallophos"/>
    <property type="match status" value="1"/>
</dbReference>
<accession>A0A8R1U8Y5</accession>
<feature type="region of interest" description="Disordered" evidence="1">
    <location>
        <begin position="741"/>
        <end position="813"/>
    </location>
</feature>
<feature type="transmembrane region" description="Helical" evidence="2">
    <location>
        <begin position="709"/>
        <end position="728"/>
    </location>
</feature>
<keyword evidence="2" id="KW-0812">Transmembrane</keyword>
<feature type="compositionally biased region" description="Low complexity" evidence="1">
    <location>
        <begin position="215"/>
        <end position="233"/>
    </location>
</feature>
<feature type="signal peptide" evidence="3">
    <location>
        <begin position="1"/>
        <end position="21"/>
    </location>
</feature>
<proteinExistence type="predicted"/>
<dbReference type="InterPro" id="IPR050341">
    <property type="entry name" value="PP1_catalytic_subunit"/>
</dbReference>
<feature type="compositionally biased region" description="Basic residues" evidence="1">
    <location>
        <begin position="744"/>
        <end position="768"/>
    </location>
</feature>
<feature type="chain" id="PRO_5043635435" evidence="3">
    <location>
        <begin position="22"/>
        <end position="1201"/>
    </location>
</feature>
<feature type="region of interest" description="Disordered" evidence="1">
    <location>
        <begin position="215"/>
        <end position="271"/>
    </location>
</feature>
<reference evidence="4" key="2">
    <citation type="submission" date="2022-06" db="UniProtKB">
        <authorList>
            <consortium name="EnsemblMetazoa"/>
        </authorList>
    </citation>
    <scope>IDENTIFICATION</scope>
    <source>
        <strain evidence="4">PS312</strain>
    </source>
</reference>